<protein>
    <submittedName>
        <fullName evidence="2">Histidine kinase</fullName>
    </submittedName>
</protein>
<dbReference type="EMBL" id="CP011097">
    <property type="protein sequence ID" value="AJZ75113.1"/>
    <property type="molecule type" value="Genomic_DNA"/>
</dbReference>
<dbReference type="SMART" id="SM00448">
    <property type="entry name" value="REC"/>
    <property type="match status" value="1"/>
</dbReference>
<dbReference type="GO" id="GO:0016301">
    <property type="term" value="F:kinase activity"/>
    <property type="evidence" value="ECO:0007669"/>
    <property type="project" value="UniProtKB-KW"/>
</dbReference>
<proteinExistence type="predicted"/>
<accession>A0A3G1AZS7</accession>
<dbReference type="PANTHER" id="PTHR43228:SF1">
    <property type="entry name" value="TWO-COMPONENT RESPONSE REGULATOR ARR22"/>
    <property type="match status" value="1"/>
</dbReference>
<dbReference type="RefSeq" id="WP_048187509.1">
    <property type="nucleotide sequence ID" value="NZ_CP011097.1"/>
</dbReference>
<dbReference type="AlphaFoldDB" id="A0A3G1AZS7"/>
<dbReference type="InterPro" id="IPR052048">
    <property type="entry name" value="ST_Response_Regulator"/>
</dbReference>
<keyword evidence="2" id="KW-0808">Transferase</keyword>
<dbReference type="GO" id="GO:0000160">
    <property type="term" value="P:phosphorelay signal transduction system"/>
    <property type="evidence" value="ECO:0007669"/>
    <property type="project" value="InterPro"/>
</dbReference>
<keyword evidence="3" id="KW-1185">Reference proteome</keyword>
<dbReference type="Gene3D" id="3.40.50.2300">
    <property type="match status" value="1"/>
</dbReference>
<dbReference type="PROSITE" id="PS50110">
    <property type="entry name" value="RESPONSE_REGULATORY"/>
    <property type="match status" value="1"/>
</dbReference>
<dbReference type="KEGG" id="tah:SU86_000455"/>
<dbReference type="InterPro" id="IPR001789">
    <property type="entry name" value="Sig_transdc_resp-reg_receiver"/>
</dbReference>
<dbReference type="GeneID" id="24874847"/>
<evidence type="ECO:0000259" key="1">
    <source>
        <dbReference type="PROSITE" id="PS50110"/>
    </source>
</evidence>
<feature type="domain" description="Response regulatory" evidence="1">
    <location>
        <begin position="2"/>
        <end position="116"/>
    </location>
</feature>
<reference evidence="2 3" key="1">
    <citation type="journal article" date="2016" name="Sci. Rep.">
        <title>A novel ammonia-oxidizing archaeon from wastewater treatment plant: Its enrichment, physiological and genomic characteristics.</title>
        <authorList>
            <person name="Li Y."/>
            <person name="Ding K."/>
            <person name="Wen X."/>
            <person name="Zhang B."/>
            <person name="Shen B."/>
            <person name="Yang Y."/>
        </authorList>
    </citation>
    <scope>NUCLEOTIDE SEQUENCE [LARGE SCALE GENOMIC DNA]</scope>
    <source>
        <strain evidence="2 3">SAT1</strain>
    </source>
</reference>
<gene>
    <name evidence="2" type="ORF">SU86_000455</name>
</gene>
<sequence>MTTAIVIDDVDTVDVFCEYLDLKNIQVLGRGHNGKSAVELYEKYRPDVVFLDLMMPEYDGFYGLENIRKVNPDSKVVIITADLRDDTAKRLSDLKPNRVFIKPYDIDKITQLLEKI</sequence>
<dbReference type="InterPro" id="IPR011006">
    <property type="entry name" value="CheY-like_superfamily"/>
</dbReference>
<evidence type="ECO:0000313" key="2">
    <source>
        <dbReference type="EMBL" id="AJZ75113.1"/>
    </source>
</evidence>
<evidence type="ECO:0000313" key="3">
    <source>
        <dbReference type="Proteomes" id="UP000266745"/>
    </source>
</evidence>
<keyword evidence="2" id="KW-0418">Kinase</keyword>
<dbReference type="STRING" id="1603555.SU86_000455"/>
<organism evidence="2 3">
    <name type="scientific">Candidatus Nitrosotenuis cloacae</name>
    <dbReference type="NCBI Taxonomy" id="1603555"/>
    <lineage>
        <taxon>Archaea</taxon>
        <taxon>Nitrososphaerota</taxon>
        <taxon>Candidatus Nitrosotenuis</taxon>
    </lineage>
</organism>
<dbReference type="SUPFAM" id="SSF52172">
    <property type="entry name" value="CheY-like"/>
    <property type="match status" value="1"/>
</dbReference>
<dbReference type="Pfam" id="PF00072">
    <property type="entry name" value="Response_reg"/>
    <property type="match status" value="1"/>
</dbReference>
<dbReference type="OrthoDB" id="2830at2157"/>
<name>A0A3G1AZS7_9ARCH</name>
<dbReference type="Proteomes" id="UP000266745">
    <property type="component" value="Chromosome"/>
</dbReference>
<dbReference type="PANTHER" id="PTHR43228">
    <property type="entry name" value="TWO-COMPONENT RESPONSE REGULATOR"/>
    <property type="match status" value="1"/>
</dbReference>